<dbReference type="AlphaFoldDB" id="A0A6C0J2H5"/>
<feature type="domain" description="Glycosyl transferase family 25" evidence="1">
    <location>
        <begin position="2"/>
        <end position="169"/>
    </location>
</feature>
<evidence type="ECO:0000259" key="1">
    <source>
        <dbReference type="Pfam" id="PF01755"/>
    </source>
</evidence>
<name>A0A6C0J2H5_9ZZZZ</name>
<accession>A0A6C0J2H5</accession>
<dbReference type="EMBL" id="MN740297">
    <property type="protein sequence ID" value="QHT98836.1"/>
    <property type="molecule type" value="Genomic_DNA"/>
</dbReference>
<protein>
    <recommendedName>
        <fullName evidence="1">Glycosyl transferase family 25 domain-containing protein</fullName>
    </recommendedName>
</protein>
<evidence type="ECO:0000313" key="2">
    <source>
        <dbReference type="EMBL" id="QHT98836.1"/>
    </source>
</evidence>
<dbReference type="InterPro" id="IPR002654">
    <property type="entry name" value="Glyco_trans_25"/>
</dbReference>
<sequence length="244" mass="29293">MKHYWINIDKRTDRREYAEKIFKDYNIDNERICAVTPETLKDYNINYYDNEVRMKQEYACIISHINAIKKGYEDGNEYFCITEDDFVLQKPLDFNKIFQYMKKAEEENNEKIEILQLHINQANNIAKLYNNLMSNGKFIIKRTLPEYEEAWGATYYIISREGAKKILDTVLINDTIYLKKYNKFCVTDDILYYIANTYMVTYPLIIANTKLESSMSDQYLYLIEYGINISKEIWEKNNLLHFFT</sequence>
<reference evidence="2" key="1">
    <citation type="journal article" date="2020" name="Nature">
        <title>Giant virus diversity and host interactions through global metagenomics.</title>
        <authorList>
            <person name="Schulz F."/>
            <person name="Roux S."/>
            <person name="Paez-Espino D."/>
            <person name="Jungbluth S."/>
            <person name="Walsh D.A."/>
            <person name="Denef V.J."/>
            <person name="McMahon K.D."/>
            <person name="Konstantinidis K.T."/>
            <person name="Eloe-Fadrosh E.A."/>
            <person name="Kyrpides N.C."/>
            <person name="Woyke T."/>
        </authorList>
    </citation>
    <scope>NUCLEOTIDE SEQUENCE</scope>
    <source>
        <strain evidence="2">GVMAG-M-3300025695-21</strain>
    </source>
</reference>
<dbReference type="Pfam" id="PF01755">
    <property type="entry name" value="Glyco_transf_25"/>
    <property type="match status" value="1"/>
</dbReference>
<proteinExistence type="predicted"/>
<organism evidence="2">
    <name type="scientific">viral metagenome</name>
    <dbReference type="NCBI Taxonomy" id="1070528"/>
    <lineage>
        <taxon>unclassified sequences</taxon>
        <taxon>metagenomes</taxon>
        <taxon>organismal metagenomes</taxon>
    </lineage>
</organism>